<dbReference type="OrthoDB" id="1664372at2759"/>
<dbReference type="VEuPathDB" id="FungiDB:ASPGLDRAFT_42713"/>
<keyword evidence="1" id="KW-0547">Nucleotide-binding</keyword>
<proteinExistence type="predicted"/>
<accession>A0A1L9VUU3</accession>
<dbReference type="SUPFAM" id="SSF52210">
    <property type="entry name" value="Succinyl-CoA synthetase domains"/>
    <property type="match status" value="1"/>
</dbReference>
<sequence length="92" mass="10246">MVKAFEIVLEDERVRVVLVNIYGGIIRCDMVAESIIQAAARLGPLRCPMVVRLQGTNSEEGQRMIQESGLNLIAESDFERAAQVAVKQTRLM</sequence>
<dbReference type="InterPro" id="IPR016102">
    <property type="entry name" value="Succinyl-CoA_synth-like"/>
</dbReference>
<dbReference type="Pfam" id="PF00549">
    <property type="entry name" value="Ligase_CoA"/>
    <property type="match status" value="1"/>
</dbReference>
<dbReference type="Proteomes" id="UP000184300">
    <property type="component" value="Unassembled WGS sequence"/>
</dbReference>
<name>A0A1L9VUU3_ASPGL</name>
<dbReference type="GO" id="GO:0006104">
    <property type="term" value="P:succinyl-CoA metabolic process"/>
    <property type="evidence" value="ECO:0007669"/>
    <property type="project" value="TreeGrafter"/>
</dbReference>
<dbReference type="InterPro" id="IPR005811">
    <property type="entry name" value="SUCC_ACL_C"/>
</dbReference>
<dbReference type="GO" id="GO:0004775">
    <property type="term" value="F:succinate-CoA ligase (ADP-forming) activity"/>
    <property type="evidence" value="ECO:0007669"/>
    <property type="project" value="TreeGrafter"/>
</dbReference>
<feature type="domain" description="ATP-citrate synthase/succinyl-CoA ligase C-terminal" evidence="2">
    <location>
        <begin position="3"/>
        <end position="84"/>
    </location>
</feature>
<evidence type="ECO:0000313" key="4">
    <source>
        <dbReference type="Proteomes" id="UP000184300"/>
    </source>
</evidence>
<dbReference type="GO" id="GO:0000166">
    <property type="term" value="F:nucleotide binding"/>
    <property type="evidence" value="ECO:0007669"/>
    <property type="project" value="UniProtKB-KW"/>
</dbReference>
<dbReference type="EMBL" id="KV878890">
    <property type="protein sequence ID" value="OJJ87674.1"/>
    <property type="molecule type" value="Genomic_DNA"/>
</dbReference>
<dbReference type="Gene3D" id="3.40.50.261">
    <property type="entry name" value="Succinyl-CoA synthetase domains"/>
    <property type="match status" value="1"/>
</dbReference>
<dbReference type="GO" id="GO:0006099">
    <property type="term" value="P:tricarboxylic acid cycle"/>
    <property type="evidence" value="ECO:0007669"/>
    <property type="project" value="TreeGrafter"/>
</dbReference>
<evidence type="ECO:0000313" key="3">
    <source>
        <dbReference type="EMBL" id="OJJ87674.1"/>
    </source>
</evidence>
<dbReference type="GO" id="GO:0042709">
    <property type="term" value="C:succinate-CoA ligase complex"/>
    <property type="evidence" value="ECO:0007669"/>
    <property type="project" value="TreeGrafter"/>
</dbReference>
<reference evidence="4" key="1">
    <citation type="journal article" date="2017" name="Genome Biol.">
        <title>Comparative genomics reveals high biological diversity and specific adaptations in the industrially and medically important fungal genus Aspergillus.</title>
        <authorList>
            <person name="de Vries R.P."/>
            <person name="Riley R."/>
            <person name="Wiebenga A."/>
            <person name="Aguilar-Osorio G."/>
            <person name="Amillis S."/>
            <person name="Uchima C.A."/>
            <person name="Anderluh G."/>
            <person name="Asadollahi M."/>
            <person name="Askin M."/>
            <person name="Barry K."/>
            <person name="Battaglia E."/>
            <person name="Bayram O."/>
            <person name="Benocci T."/>
            <person name="Braus-Stromeyer S.A."/>
            <person name="Caldana C."/>
            <person name="Canovas D."/>
            <person name="Cerqueira G.C."/>
            <person name="Chen F."/>
            <person name="Chen W."/>
            <person name="Choi C."/>
            <person name="Clum A."/>
            <person name="Dos Santos R.A."/>
            <person name="Damasio A.R."/>
            <person name="Diallinas G."/>
            <person name="Emri T."/>
            <person name="Fekete E."/>
            <person name="Flipphi M."/>
            <person name="Freyberg S."/>
            <person name="Gallo A."/>
            <person name="Gournas C."/>
            <person name="Habgood R."/>
            <person name="Hainaut M."/>
            <person name="Harispe M.L."/>
            <person name="Henrissat B."/>
            <person name="Hilden K.S."/>
            <person name="Hope R."/>
            <person name="Hossain A."/>
            <person name="Karabika E."/>
            <person name="Karaffa L."/>
            <person name="Karanyi Z."/>
            <person name="Krasevec N."/>
            <person name="Kuo A."/>
            <person name="Kusch H."/>
            <person name="LaButti K."/>
            <person name="Lagendijk E.L."/>
            <person name="Lapidus A."/>
            <person name="Levasseur A."/>
            <person name="Lindquist E."/>
            <person name="Lipzen A."/>
            <person name="Logrieco A.F."/>
            <person name="MacCabe A."/>
            <person name="Maekelae M.R."/>
            <person name="Malavazi I."/>
            <person name="Melin P."/>
            <person name="Meyer V."/>
            <person name="Mielnichuk N."/>
            <person name="Miskei M."/>
            <person name="Molnar A.P."/>
            <person name="Mule G."/>
            <person name="Ngan C.Y."/>
            <person name="Orejas M."/>
            <person name="Orosz E."/>
            <person name="Ouedraogo J.P."/>
            <person name="Overkamp K.M."/>
            <person name="Park H.-S."/>
            <person name="Perrone G."/>
            <person name="Piumi F."/>
            <person name="Punt P.J."/>
            <person name="Ram A.F."/>
            <person name="Ramon A."/>
            <person name="Rauscher S."/>
            <person name="Record E."/>
            <person name="Riano-Pachon D.M."/>
            <person name="Robert V."/>
            <person name="Roehrig J."/>
            <person name="Ruller R."/>
            <person name="Salamov A."/>
            <person name="Salih N.S."/>
            <person name="Samson R.A."/>
            <person name="Sandor E."/>
            <person name="Sanguinetti M."/>
            <person name="Schuetze T."/>
            <person name="Sepcic K."/>
            <person name="Shelest E."/>
            <person name="Sherlock G."/>
            <person name="Sophianopoulou V."/>
            <person name="Squina F.M."/>
            <person name="Sun H."/>
            <person name="Susca A."/>
            <person name="Todd R.B."/>
            <person name="Tsang A."/>
            <person name="Unkles S.E."/>
            <person name="van de Wiele N."/>
            <person name="van Rossen-Uffink D."/>
            <person name="Oliveira J.V."/>
            <person name="Vesth T.C."/>
            <person name="Visser J."/>
            <person name="Yu J.-H."/>
            <person name="Zhou M."/>
            <person name="Andersen M.R."/>
            <person name="Archer D.B."/>
            <person name="Baker S.E."/>
            <person name="Benoit I."/>
            <person name="Brakhage A.A."/>
            <person name="Braus G.H."/>
            <person name="Fischer R."/>
            <person name="Frisvad J.C."/>
            <person name="Goldman G.H."/>
            <person name="Houbraken J."/>
            <person name="Oakley B."/>
            <person name="Pocsi I."/>
            <person name="Scazzocchio C."/>
            <person name="Seiboth B."/>
            <person name="vanKuyk P.A."/>
            <person name="Wortman J."/>
            <person name="Dyer P.S."/>
            <person name="Grigoriev I.V."/>
        </authorList>
    </citation>
    <scope>NUCLEOTIDE SEQUENCE [LARGE SCALE GENOMIC DNA]</scope>
    <source>
        <strain evidence="4">CBS 516.65</strain>
    </source>
</reference>
<dbReference type="RefSeq" id="XP_022404357.1">
    <property type="nucleotide sequence ID" value="XM_022545652.1"/>
</dbReference>
<dbReference type="AlphaFoldDB" id="A0A1L9VUU3"/>
<gene>
    <name evidence="3" type="ORF">ASPGLDRAFT_42713</name>
</gene>
<organism evidence="3 4">
    <name type="scientific">Aspergillus glaucus CBS 516.65</name>
    <dbReference type="NCBI Taxonomy" id="1160497"/>
    <lineage>
        <taxon>Eukaryota</taxon>
        <taxon>Fungi</taxon>
        <taxon>Dikarya</taxon>
        <taxon>Ascomycota</taxon>
        <taxon>Pezizomycotina</taxon>
        <taxon>Eurotiomycetes</taxon>
        <taxon>Eurotiomycetidae</taxon>
        <taxon>Eurotiales</taxon>
        <taxon>Aspergillaceae</taxon>
        <taxon>Aspergillus</taxon>
        <taxon>Aspergillus subgen. Aspergillus</taxon>
    </lineage>
</organism>
<evidence type="ECO:0000256" key="1">
    <source>
        <dbReference type="ARBA" id="ARBA00022741"/>
    </source>
</evidence>
<protein>
    <recommendedName>
        <fullName evidence="2">ATP-citrate synthase/succinyl-CoA ligase C-terminal domain-containing protein</fullName>
    </recommendedName>
</protein>
<dbReference type="PANTHER" id="PTHR11815:SF10">
    <property type="entry name" value="SUCCINATE--COA LIGASE [GDP-FORMING] SUBUNIT BETA, MITOCHONDRIAL"/>
    <property type="match status" value="1"/>
</dbReference>
<dbReference type="STRING" id="1160497.A0A1L9VUU3"/>
<dbReference type="GeneID" id="34461913"/>
<evidence type="ECO:0000259" key="2">
    <source>
        <dbReference type="Pfam" id="PF00549"/>
    </source>
</evidence>
<keyword evidence="4" id="KW-1185">Reference proteome</keyword>
<dbReference type="PANTHER" id="PTHR11815">
    <property type="entry name" value="SUCCINYL-COA SYNTHETASE BETA CHAIN"/>
    <property type="match status" value="1"/>
</dbReference>